<keyword evidence="2" id="KW-0677">Repeat</keyword>
<evidence type="ECO:0000256" key="1">
    <source>
        <dbReference type="ARBA" id="ARBA00006643"/>
    </source>
</evidence>
<dbReference type="FunFam" id="1.25.40.10:FF:000348">
    <property type="entry name" value="Pentatricopeptide repeat-containing protein chloroplastic"/>
    <property type="match status" value="1"/>
</dbReference>
<gene>
    <name evidence="5" type="ORF">Tsubulata_001967</name>
</gene>
<dbReference type="Pfam" id="PF26578">
    <property type="entry name" value="LLG1"/>
    <property type="match status" value="1"/>
</dbReference>
<dbReference type="AlphaFoldDB" id="A0A9Q0F8C5"/>
<dbReference type="NCBIfam" id="TIGR00756">
    <property type="entry name" value="PPR"/>
    <property type="match status" value="3"/>
</dbReference>
<accession>A0A9Q0F8C5</accession>
<dbReference type="PROSITE" id="PS51375">
    <property type="entry name" value="PPR"/>
    <property type="match status" value="4"/>
</dbReference>
<reference evidence="5" key="2">
    <citation type="journal article" date="2023" name="Plants (Basel)">
        <title>Annotation of the Turnera subulata (Passifloraceae) Draft Genome Reveals the S-Locus Evolved after the Divergence of Turneroideae from Passifloroideae in a Stepwise Manner.</title>
        <authorList>
            <person name="Henning P.M."/>
            <person name="Roalson E.H."/>
            <person name="Mir W."/>
            <person name="McCubbin A.G."/>
            <person name="Shore J.S."/>
        </authorList>
    </citation>
    <scope>NUCLEOTIDE SEQUENCE</scope>
    <source>
        <strain evidence="5">F60SS</strain>
    </source>
</reference>
<evidence type="ECO:0000259" key="4">
    <source>
        <dbReference type="Pfam" id="PF26578"/>
    </source>
</evidence>
<dbReference type="InterPro" id="IPR002885">
    <property type="entry name" value="PPR_rpt"/>
</dbReference>
<proteinExistence type="inferred from homology"/>
<evidence type="ECO:0000313" key="5">
    <source>
        <dbReference type="EMBL" id="KAJ4826773.1"/>
    </source>
</evidence>
<dbReference type="EMBL" id="JAKUCV010006581">
    <property type="protein sequence ID" value="KAJ4826773.1"/>
    <property type="molecule type" value="Genomic_DNA"/>
</dbReference>
<feature type="repeat" description="PPR" evidence="3">
    <location>
        <begin position="354"/>
        <end position="388"/>
    </location>
</feature>
<dbReference type="Pfam" id="PF13041">
    <property type="entry name" value="PPR_2"/>
    <property type="match status" value="2"/>
</dbReference>
<dbReference type="Gene3D" id="1.25.40.10">
    <property type="entry name" value="Tetratricopeptide repeat domain"/>
    <property type="match status" value="4"/>
</dbReference>
<dbReference type="PANTHER" id="PTHR47926:SF529">
    <property type="entry name" value="TETRATRICOPEPTIDE-LIKE HELICAL DOMAIN SUPERFAMILY"/>
    <property type="match status" value="1"/>
</dbReference>
<dbReference type="InterPro" id="IPR011990">
    <property type="entry name" value="TPR-like_helical_dom_sf"/>
</dbReference>
<dbReference type="InterPro" id="IPR058888">
    <property type="entry name" value="LLG1-like"/>
</dbReference>
<dbReference type="OrthoDB" id="1215332at2759"/>
<dbReference type="FunFam" id="1.25.40.10:FF:000690">
    <property type="entry name" value="Pentatricopeptide repeat-containing protein"/>
    <property type="match status" value="1"/>
</dbReference>
<dbReference type="PANTHER" id="PTHR47926">
    <property type="entry name" value="PENTATRICOPEPTIDE REPEAT-CONTAINING PROTEIN"/>
    <property type="match status" value="1"/>
</dbReference>
<feature type="repeat" description="PPR" evidence="3">
    <location>
        <begin position="222"/>
        <end position="252"/>
    </location>
</feature>
<feature type="repeat" description="PPR" evidence="3">
    <location>
        <begin position="253"/>
        <end position="287"/>
    </location>
</feature>
<dbReference type="Proteomes" id="UP001141552">
    <property type="component" value="Unassembled WGS sequence"/>
</dbReference>
<dbReference type="GO" id="GO:0009451">
    <property type="term" value="P:RNA modification"/>
    <property type="evidence" value="ECO:0007669"/>
    <property type="project" value="InterPro"/>
</dbReference>
<sequence>MACPVNFEFLNYTIITSKCKGPQYPPSLCCGSFKEFACPYADVLNDLTNDCASTMFSYINLYGKYPPGLFASECREGKNGLECPASAPSSMSDTNGNPAAPDKSLLLSLIACFILRISSPDVFVYNSLMKGLTLSKFPYNSLLLYNELLLGGLMPDNYTYTFALKACSQLKALSEGKQVHCRIIKEGIAPDTYIHSSLIHMYANSSCVEDAERVLGEFLEENILAENSMISGYLREGLIDKARAMFENMAAKDVATWSAMITGYTKNGKHAEALALFRDMMISQTLPNESTLVSLLSACAELEALQQGRWIHAYIDKQGFKLSTTLSTALINMYAKCGSIECGYELFLNLTHRDIVTWGVIISGFAIYGQPRKCFELFDEMIAAGVRPNEVIFVAILTACAHAGCIKEGQRYFNQMVHDFGIRPSVEHYGCMVDLFGRAGLLEEAEELIISMPEQPNLVIWSALLSACRLHNDMKRGTWAFRHLIELQPTSGDQYKLAGLMLAGAGEKEEAMKIRKMINEREMHTVCGSSFIEIDGAVHEFIVGDTLHDEYGMIYETLEGINRLLKNSIYTDMDHLCW</sequence>
<comment type="similarity">
    <text evidence="1">Belongs to the PPR family. PCMP-H subfamily.</text>
</comment>
<evidence type="ECO:0000313" key="6">
    <source>
        <dbReference type="Proteomes" id="UP001141552"/>
    </source>
</evidence>
<reference evidence="5" key="1">
    <citation type="submission" date="2022-02" db="EMBL/GenBank/DDBJ databases">
        <authorList>
            <person name="Henning P.M."/>
            <person name="McCubbin A.G."/>
            <person name="Shore J.S."/>
        </authorList>
    </citation>
    <scope>NUCLEOTIDE SEQUENCE</scope>
    <source>
        <strain evidence="5">F60SS</strain>
        <tissue evidence="5">Leaves</tissue>
    </source>
</reference>
<name>A0A9Q0F8C5_9ROSI</name>
<evidence type="ECO:0000256" key="2">
    <source>
        <dbReference type="ARBA" id="ARBA00022737"/>
    </source>
</evidence>
<protein>
    <recommendedName>
        <fullName evidence="4">GPI-anchored protein LLG1-like domain-containing protein</fullName>
    </recommendedName>
</protein>
<comment type="caution">
    <text evidence="5">The sequence shown here is derived from an EMBL/GenBank/DDBJ whole genome shotgun (WGS) entry which is preliminary data.</text>
</comment>
<feature type="domain" description="GPI-anchored protein LLG1-like" evidence="4">
    <location>
        <begin position="5"/>
        <end position="81"/>
    </location>
</feature>
<keyword evidence="6" id="KW-1185">Reference proteome</keyword>
<organism evidence="5 6">
    <name type="scientific">Turnera subulata</name>
    <dbReference type="NCBI Taxonomy" id="218843"/>
    <lineage>
        <taxon>Eukaryota</taxon>
        <taxon>Viridiplantae</taxon>
        <taxon>Streptophyta</taxon>
        <taxon>Embryophyta</taxon>
        <taxon>Tracheophyta</taxon>
        <taxon>Spermatophyta</taxon>
        <taxon>Magnoliopsida</taxon>
        <taxon>eudicotyledons</taxon>
        <taxon>Gunneridae</taxon>
        <taxon>Pentapetalae</taxon>
        <taxon>rosids</taxon>
        <taxon>fabids</taxon>
        <taxon>Malpighiales</taxon>
        <taxon>Passifloraceae</taxon>
        <taxon>Turnera</taxon>
    </lineage>
</organism>
<evidence type="ECO:0000256" key="3">
    <source>
        <dbReference type="PROSITE-ProRule" id="PRU00708"/>
    </source>
</evidence>
<dbReference type="InterPro" id="IPR046960">
    <property type="entry name" value="PPR_At4g14850-like_plant"/>
</dbReference>
<dbReference type="GO" id="GO:0003729">
    <property type="term" value="F:mRNA binding"/>
    <property type="evidence" value="ECO:0007669"/>
    <property type="project" value="UniProtKB-ARBA"/>
</dbReference>
<feature type="repeat" description="PPR" evidence="3">
    <location>
        <begin position="156"/>
        <end position="190"/>
    </location>
</feature>
<dbReference type="Pfam" id="PF01535">
    <property type="entry name" value="PPR"/>
    <property type="match status" value="3"/>
</dbReference>